<accession>A0AAJ6B720</accession>
<dbReference type="Proteomes" id="UP001214530">
    <property type="component" value="Chromosome"/>
</dbReference>
<reference evidence="1" key="1">
    <citation type="submission" date="2023-03" db="EMBL/GenBank/DDBJ databases">
        <title>Andean soil-derived lignocellulolytic bacterial consortium as a source of novel taxa and putative plastic-active enzymes.</title>
        <authorList>
            <person name="Diaz-Garcia L."/>
            <person name="Chuvochina M."/>
            <person name="Feuerriegel G."/>
            <person name="Bunk B."/>
            <person name="Sproer C."/>
            <person name="Streit W.R."/>
            <person name="Rodriguez L.M."/>
            <person name="Overmann J."/>
            <person name="Jimenez D.J."/>
        </authorList>
    </citation>
    <scope>NUCLEOTIDE SEQUENCE</scope>
    <source>
        <strain evidence="1">MAG 3858</strain>
    </source>
</reference>
<name>A0AAJ6B720_9SPHI</name>
<dbReference type="AlphaFoldDB" id="A0AAJ6B720"/>
<evidence type="ECO:0000313" key="2">
    <source>
        <dbReference type="Proteomes" id="UP001214530"/>
    </source>
</evidence>
<evidence type="ECO:0000313" key="1">
    <source>
        <dbReference type="EMBL" id="WEK19444.1"/>
    </source>
</evidence>
<dbReference type="EMBL" id="CP119313">
    <property type="protein sequence ID" value="WEK19444.1"/>
    <property type="molecule type" value="Genomic_DNA"/>
</dbReference>
<sequence length="72" mass="8400">MSITFFNPDLSQARFNVKDVLSSFRKQPLEKDQIRGDMTSEEISEVVSDRIITVIKEQFEVAKKNFEAKEEM</sequence>
<organism evidence="1 2">
    <name type="scientific">Candidatus Pedobacter colombiensis</name>
    <dbReference type="NCBI Taxonomy" id="3121371"/>
    <lineage>
        <taxon>Bacteria</taxon>
        <taxon>Pseudomonadati</taxon>
        <taxon>Bacteroidota</taxon>
        <taxon>Sphingobacteriia</taxon>
        <taxon>Sphingobacteriales</taxon>
        <taxon>Sphingobacteriaceae</taxon>
        <taxon>Pedobacter</taxon>
    </lineage>
</organism>
<gene>
    <name evidence="1" type="ORF">P0Y49_21965</name>
</gene>
<protein>
    <submittedName>
        <fullName evidence="1">Uncharacterized protein</fullName>
    </submittedName>
</protein>
<proteinExistence type="predicted"/>